<dbReference type="Proteomes" id="UP000800097">
    <property type="component" value="Unassembled WGS sequence"/>
</dbReference>
<gene>
    <name evidence="1" type="ORF">EI97DRAFT_176536</name>
</gene>
<sequence length="110" mass="12391">MKPIPTSLSFYVSSSICSWICSACYSRCRSMKPVTSPPFISALCMEAIFAGHEMYCILTSRRFIKAKALHIRSKRKVAASSRLAWDRYACPIVRLVPNVGLFHPTCTRNV</sequence>
<dbReference type="GeneID" id="54546646"/>
<organism evidence="1 2">
    <name type="scientific">Westerdykella ornata</name>
    <dbReference type="NCBI Taxonomy" id="318751"/>
    <lineage>
        <taxon>Eukaryota</taxon>
        <taxon>Fungi</taxon>
        <taxon>Dikarya</taxon>
        <taxon>Ascomycota</taxon>
        <taxon>Pezizomycotina</taxon>
        <taxon>Dothideomycetes</taxon>
        <taxon>Pleosporomycetidae</taxon>
        <taxon>Pleosporales</taxon>
        <taxon>Sporormiaceae</taxon>
        <taxon>Westerdykella</taxon>
    </lineage>
</organism>
<accession>A0A6A6JTL5</accession>
<evidence type="ECO:0000313" key="1">
    <source>
        <dbReference type="EMBL" id="KAF2279453.1"/>
    </source>
</evidence>
<keyword evidence="2" id="KW-1185">Reference proteome</keyword>
<proteinExistence type="predicted"/>
<dbReference type="RefSeq" id="XP_033656992.1">
    <property type="nucleotide sequence ID" value="XM_033793471.1"/>
</dbReference>
<reference evidence="1" key="1">
    <citation type="journal article" date="2020" name="Stud. Mycol.">
        <title>101 Dothideomycetes genomes: a test case for predicting lifestyles and emergence of pathogens.</title>
        <authorList>
            <person name="Haridas S."/>
            <person name="Albert R."/>
            <person name="Binder M."/>
            <person name="Bloem J."/>
            <person name="Labutti K."/>
            <person name="Salamov A."/>
            <person name="Andreopoulos B."/>
            <person name="Baker S."/>
            <person name="Barry K."/>
            <person name="Bills G."/>
            <person name="Bluhm B."/>
            <person name="Cannon C."/>
            <person name="Castanera R."/>
            <person name="Culley D."/>
            <person name="Daum C."/>
            <person name="Ezra D."/>
            <person name="Gonzalez J."/>
            <person name="Henrissat B."/>
            <person name="Kuo A."/>
            <person name="Liang C."/>
            <person name="Lipzen A."/>
            <person name="Lutzoni F."/>
            <person name="Magnuson J."/>
            <person name="Mondo S."/>
            <person name="Nolan M."/>
            <person name="Ohm R."/>
            <person name="Pangilinan J."/>
            <person name="Park H.-J."/>
            <person name="Ramirez L."/>
            <person name="Alfaro M."/>
            <person name="Sun H."/>
            <person name="Tritt A."/>
            <person name="Yoshinaga Y."/>
            <person name="Zwiers L.-H."/>
            <person name="Turgeon B."/>
            <person name="Goodwin S."/>
            <person name="Spatafora J."/>
            <person name="Crous P."/>
            <person name="Grigoriev I."/>
        </authorList>
    </citation>
    <scope>NUCLEOTIDE SEQUENCE</scope>
    <source>
        <strain evidence="1">CBS 379.55</strain>
    </source>
</reference>
<protein>
    <submittedName>
        <fullName evidence="1">Uncharacterized protein</fullName>
    </submittedName>
</protein>
<evidence type="ECO:0000313" key="2">
    <source>
        <dbReference type="Proteomes" id="UP000800097"/>
    </source>
</evidence>
<name>A0A6A6JTL5_WESOR</name>
<dbReference type="AlphaFoldDB" id="A0A6A6JTL5"/>
<dbReference type="EMBL" id="ML986486">
    <property type="protein sequence ID" value="KAF2279453.1"/>
    <property type="molecule type" value="Genomic_DNA"/>
</dbReference>